<proteinExistence type="predicted"/>
<dbReference type="Pfam" id="PF05137">
    <property type="entry name" value="PilN"/>
    <property type="match status" value="1"/>
</dbReference>
<evidence type="ECO:0000313" key="4">
    <source>
        <dbReference type="Proteomes" id="UP000193100"/>
    </source>
</evidence>
<dbReference type="PANTHER" id="PTHR40278:SF1">
    <property type="entry name" value="DNA UTILIZATION PROTEIN HOFN"/>
    <property type="match status" value="1"/>
</dbReference>
<dbReference type="PANTHER" id="PTHR40278">
    <property type="entry name" value="DNA UTILIZATION PROTEIN HOFN"/>
    <property type="match status" value="1"/>
</dbReference>
<evidence type="ECO:0000256" key="2">
    <source>
        <dbReference type="SAM" id="Phobius"/>
    </source>
</evidence>
<dbReference type="InterPro" id="IPR052534">
    <property type="entry name" value="Extracell_DNA_Util/SecSys_Comp"/>
</dbReference>
<protein>
    <submittedName>
        <fullName evidence="3">Cell division protein FtsL</fullName>
    </submittedName>
</protein>
<reference evidence="3 4" key="1">
    <citation type="submission" date="2017-04" db="EMBL/GenBank/DDBJ databases">
        <title>Genome Sequence of Marinobacter salarius strain SMR5 Isolated from a culture of the Diatom Skeletonema marinoi.</title>
        <authorList>
            <person name="Topel M."/>
            <person name="Pinder M.I.M."/>
            <person name="Johansson O.N."/>
            <person name="Kourtchenko O."/>
            <person name="Godhe A."/>
            <person name="Clarke A.K."/>
        </authorList>
    </citation>
    <scope>NUCLEOTIDE SEQUENCE [LARGE SCALE GENOMIC DNA]</scope>
    <source>
        <strain evidence="3 4">SMR5</strain>
    </source>
</reference>
<gene>
    <name evidence="3" type="primary">ftsL</name>
    <name evidence="3" type="ORF">MARSALSMR5_03500</name>
</gene>
<dbReference type="AlphaFoldDB" id="A0A1W6KDQ8"/>
<sequence>MIQQVNLYTDELRPRKEKLQARMALSILALALVVIVVSAGGVRYQASHLQAQVDSRQAQNDQLQRAVEQLTTEAEARQPNPEVEAALERVTATLARRQRLLSRVEDLVASEAAGFSTQLSALARQVPQGLWLTHIRLDGHQGNVALAGRSQSGRLVPIYLEKLSGEPAFVGKTFGSFRLDREEDGRWIEFQVATDRNWEGAE</sequence>
<keyword evidence="3" id="KW-0132">Cell division</keyword>
<keyword evidence="2" id="KW-1133">Transmembrane helix</keyword>
<keyword evidence="1" id="KW-0175">Coiled coil</keyword>
<feature type="coiled-coil region" evidence="1">
    <location>
        <begin position="46"/>
        <end position="73"/>
    </location>
</feature>
<evidence type="ECO:0000313" key="3">
    <source>
        <dbReference type="EMBL" id="ARM85533.1"/>
    </source>
</evidence>
<dbReference type="GeneID" id="77257422"/>
<dbReference type="GO" id="GO:0051301">
    <property type="term" value="P:cell division"/>
    <property type="evidence" value="ECO:0007669"/>
    <property type="project" value="UniProtKB-KW"/>
</dbReference>
<name>A0A1W6KDQ8_9GAMM</name>
<keyword evidence="3" id="KW-0131">Cell cycle</keyword>
<organism evidence="3 4">
    <name type="scientific">Marinobacter salarius</name>
    <dbReference type="NCBI Taxonomy" id="1420917"/>
    <lineage>
        <taxon>Bacteria</taxon>
        <taxon>Pseudomonadati</taxon>
        <taxon>Pseudomonadota</taxon>
        <taxon>Gammaproteobacteria</taxon>
        <taxon>Pseudomonadales</taxon>
        <taxon>Marinobacteraceae</taxon>
        <taxon>Marinobacter</taxon>
    </lineage>
</organism>
<feature type="transmembrane region" description="Helical" evidence="2">
    <location>
        <begin position="21"/>
        <end position="42"/>
    </location>
</feature>
<dbReference type="InterPro" id="IPR007813">
    <property type="entry name" value="PilN"/>
</dbReference>
<dbReference type="RefSeq" id="WP_036203379.1">
    <property type="nucleotide sequence ID" value="NZ_CP020931.1"/>
</dbReference>
<dbReference type="Proteomes" id="UP000193100">
    <property type="component" value="Chromosome"/>
</dbReference>
<evidence type="ECO:0000256" key="1">
    <source>
        <dbReference type="SAM" id="Coils"/>
    </source>
</evidence>
<keyword evidence="2" id="KW-0472">Membrane</keyword>
<dbReference type="EMBL" id="CP020931">
    <property type="protein sequence ID" value="ARM85533.1"/>
    <property type="molecule type" value="Genomic_DNA"/>
</dbReference>
<accession>A0A1W6KDQ8</accession>
<keyword evidence="2" id="KW-0812">Transmembrane</keyword>